<evidence type="ECO:0000313" key="1">
    <source>
        <dbReference type="EMBL" id="MBD8037135.1"/>
    </source>
</evidence>
<proteinExistence type="predicted"/>
<name>A0ABR8XYX8_9BACL</name>
<reference evidence="1 2" key="1">
    <citation type="submission" date="2020-08" db="EMBL/GenBank/DDBJ databases">
        <title>A Genomic Blueprint of the Chicken Gut Microbiome.</title>
        <authorList>
            <person name="Gilroy R."/>
            <person name="Ravi A."/>
            <person name="Getino M."/>
            <person name="Pursley I."/>
            <person name="Horton D.L."/>
            <person name="Alikhan N.-F."/>
            <person name="Baker D."/>
            <person name="Gharbi K."/>
            <person name="Hall N."/>
            <person name="Watson M."/>
            <person name="Adriaenssens E.M."/>
            <person name="Foster-Nyarko E."/>
            <person name="Jarju S."/>
            <person name="Secka A."/>
            <person name="Antonio M."/>
            <person name="Oren A."/>
            <person name="Chaudhuri R."/>
            <person name="La Ragione R.M."/>
            <person name="Hildebrand F."/>
            <person name="Pallen M.J."/>
        </authorList>
    </citation>
    <scope>NUCLEOTIDE SEQUENCE [LARGE SCALE GENOMIC DNA]</scope>
    <source>
        <strain evidence="1 2">A46</strain>
    </source>
</reference>
<dbReference type="EMBL" id="JACSPZ010000004">
    <property type="protein sequence ID" value="MBD8037135.1"/>
    <property type="molecule type" value="Genomic_DNA"/>
</dbReference>
<accession>A0ABR8XYX8</accession>
<evidence type="ECO:0008006" key="3">
    <source>
        <dbReference type="Google" id="ProtNLM"/>
    </source>
</evidence>
<keyword evidence="2" id="KW-1185">Reference proteome</keyword>
<sequence length="166" mass="19495">MEMLVVLSIFMVVSTAILFFSHKPLLDFTEKQLMNQNELLIRMTQLISIDKENPHSFEIVNCRRIRIREMNREGVIYEQMVPKNIEIFITTPNSRLSFNTKGNAHAFGRITYHFENVTYQFSVNIGKARILEKEVFHDTERPNACRNTVGSRHFIFPDFNNDSTHL</sequence>
<evidence type="ECO:0000313" key="2">
    <source>
        <dbReference type="Proteomes" id="UP000619101"/>
    </source>
</evidence>
<dbReference type="Proteomes" id="UP000619101">
    <property type="component" value="Unassembled WGS sequence"/>
</dbReference>
<organism evidence="1 2">
    <name type="scientific">Solibacillus faecavium</name>
    <dbReference type="NCBI Taxonomy" id="2762221"/>
    <lineage>
        <taxon>Bacteria</taxon>
        <taxon>Bacillati</taxon>
        <taxon>Bacillota</taxon>
        <taxon>Bacilli</taxon>
        <taxon>Bacillales</taxon>
        <taxon>Caryophanaceae</taxon>
        <taxon>Solibacillus</taxon>
    </lineage>
</organism>
<protein>
    <recommendedName>
        <fullName evidence="3">Competence protein ComGD</fullName>
    </recommendedName>
</protein>
<comment type="caution">
    <text evidence="1">The sequence shown here is derived from an EMBL/GenBank/DDBJ whole genome shotgun (WGS) entry which is preliminary data.</text>
</comment>
<gene>
    <name evidence="1" type="ORF">H9635_10290</name>
</gene>